<dbReference type="PANTHER" id="PTHR43133:SF57">
    <property type="entry name" value="RNA POLYMERASE SIGMA-70 FACTOR"/>
    <property type="match status" value="1"/>
</dbReference>
<reference evidence="8 9" key="1">
    <citation type="submission" date="2016-07" db="EMBL/GenBank/DDBJ databases">
        <title>Draft genome sequence of Prauserella muralis DSM 45305, isolated from a mould-covered wall in an indoor environment.</title>
        <authorList>
            <person name="Ruckert C."/>
            <person name="Albersmeier A."/>
            <person name="Jiang C.-L."/>
            <person name="Jiang Y."/>
            <person name="Kalinowski J."/>
            <person name="Schneider O."/>
            <person name="Winkler A."/>
            <person name="Zotchev S.B."/>
        </authorList>
    </citation>
    <scope>NUCLEOTIDE SEQUENCE [LARGE SCALE GENOMIC DNA]</scope>
    <source>
        <strain evidence="8 9">DSM 45305</strain>
    </source>
</reference>
<keyword evidence="2" id="KW-0805">Transcription regulation</keyword>
<evidence type="ECO:0000313" key="9">
    <source>
        <dbReference type="Proteomes" id="UP000249915"/>
    </source>
</evidence>
<evidence type="ECO:0000256" key="1">
    <source>
        <dbReference type="ARBA" id="ARBA00010641"/>
    </source>
</evidence>
<dbReference type="SUPFAM" id="SSF88659">
    <property type="entry name" value="Sigma3 and sigma4 domains of RNA polymerase sigma factors"/>
    <property type="match status" value="1"/>
</dbReference>
<dbReference type="AlphaFoldDB" id="A0A2V4AE54"/>
<accession>A0A2V4AE54</accession>
<proteinExistence type="inferred from homology"/>
<comment type="caution">
    <text evidence="8">The sequence shown here is derived from an EMBL/GenBank/DDBJ whole genome shotgun (WGS) entry which is preliminary data.</text>
</comment>
<gene>
    <name evidence="8" type="ORF">BAY60_34410</name>
</gene>
<dbReference type="Gene3D" id="1.10.10.10">
    <property type="entry name" value="Winged helix-like DNA-binding domain superfamily/Winged helix DNA-binding domain"/>
    <property type="match status" value="1"/>
</dbReference>
<dbReference type="CDD" id="cd06171">
    <property type="entry name" value="Sigma70_r4"/>
    <property type="match status" value="1"/>
</dbReference>
<dbReference type="InterPro" id="IPR013325">
    <property type="entry name" value="RNA_pol_sigma_r2"/>
</dbReference>
<dbReference type="Pfam" id="PF04542">
    <property type="entry name" value="Sigma70_r2"/>
    <property type="match status" value="1"/>
</dbReference>
<evidence type="ECO:0000256" key="5">
    <source>
        <dbReference type="SAM" id="MobiDB-lite"/>
    </source>
</evidence>
<feature type="compositionally biased region" description="Low complexity" evidence="5">
    <location>
        <begin position="9"/>
        <end position="20"/>
    </location>
</feature>
<dbReference type="InterPro" id="IPR013249">
    <property type="entry name" value="RNA_pol_sigma70_r4_t2"/>
</dbReference>
<dbReference type="RefSeq" id="WP_110341449.1">
    <property type="nucleotide sequence ID" value="NZ_MASW01000014.1"/>
</dbReference>
<feature type="domain" description="RNA polymerase sigma factor 70 region 4 type 2" evidence="7">
    <location>
        <begin position="146"/>
        <end position="198"/>
    </location>
</feature>
<name>A0A2V4AE54_9PSEU</name>
<keyword evidence="4" id="KW-0804">Transcription</keyword>
<keyword evidence="3" id="KW-0731">Sigma factor</keyword>
<feature type="domain" description="RNA polymerase sigma-70 region 2" evidence="6">
    <location>
        <begin position="49"/>
        <end position="113"/>
    </location>
</feature>
<dbReference type="GO" id="GO:0006352">
    <property type="term" value="P:DNA-templated transcription initiation"/>
    <property type="evidence" value="ECO:0007669"/>
    <property type="project" value="InterPro"/>
</dbReference>
<dbReference type="InterPro" id="IPR039425">
    <property type="entry name" value="RNA_pol_sigma-70-like"/>
</dbReference>
<evidence type="ECO:0000259" key="7">
    <source>
        <dbReference type="Pfam" id="PF08281"/>
    </source>
</evidence>
<evidence type="ECO:0000313" key="8">
    <source>
        <dbReference type="EMBL" id="PXY17387.1"/>
    </source>
</evidence>
<dbReference type="InterPro" id="IPR007627">
    <property type="entry name" value="RNA_pol_sigma70_r2"/>
</dbReference>
<dbReference type="Gene3D" id="1.10.1740.10">
    <property type="match status" value="1"/>
</dbReference>
<evidence type="ECO:0000256" key="3">
    <source>
        <dbReference type="ARBA" id="ARBA00023082"/>
    </source>
</evidence>
<dbReference type="Pfam" id="PF08281">
    <property type="entry name" value="Sigma70_r4_2"/>
    <property type="match status" value="1"/>
</dbReference>
<protein>
    <submittedName>
        <fullName evidence="8">RNA polymerase subunit sigma-70</fullName>
    </submittedName>
</protein>
<dbReference type="EMBL" id="MASW01000014">
    <property type="protein sequence ID" value="PXY17387.1"/>
    <property type="molecule type" value="Genomic_DNA"/>
</dbReference>
<dbReference type="NCBIfam" id="TIGR02937">
    <property type="entry name" value="sigma70-ECF"/>
    <property type="match status" value="1"/>
</dbReference>
<evidence type="ECO:0000259" key="6">
    <source>
        <dbReference type="Pfam" id="PF04542"/>
    </source>
</evidence>
<dbReference type="InterPro" id="IPR013324">
    <property type="entry name" value="RNA_pol_sigma_r3/r4-like"/>
</dbReference>
<dbReference type="OrthoDB" id="261230at2"/>
<dbReference type="InterPro" id="IPR014284">
    <property type="entry name" value="RNA_pol_sigma-70_dom"/>
</dbReference>
<sequence>MGSTAVAQRGARSAADDGQAGGDVVDLSADNWVLVRAAQRGDASAYAVLYDRFATSVHRFALSRVRDRHLAEDVTSETFARALRAINSLEYRGRDAGAWFLTIARNIIFDHTKSGSVRHEVTVDELPDASGHETPEELVILGIARAELIRCLGLLADDQRTCLVLRFFCDLSVNETARILDREPGAARALQYRAIRRLGELIGGSADGRRRVQPAPSGGEKGS</sequence>
<dbReference type="GO" id="GO:0003677">
    <property type="term" value="F:DNA binding"/>
    <property type="evidence" value="ECO:0007669"/>
    <property type="project" value="InterPro"/>
</dbReference>
<dbReference type="Proteomes" id="UP000249915">
    <property type="component" value="Unassembled WGS sequence"/>
</dbReference>
<dbReference type="SUPFAM" id="SSF88946">
    <property type="entry name" value="Sigma2 domain of RNA polymerase sigma factors"/>
    <property type="match status" value="1"/>
</dbReference>
<dbReference type="InterPro" id="IPR036388">
    <property type="entry name" value="WH-like_DNA-bd_sf"/>
</dbReference>
<comment type="similarity">
    <text evidence="1">Belongs to the sigma-70 factor family. ECF subfamily.</text>
</comment>
<dbReference type="GO" id="GO:0016987">
    <property type="term" value="F:sigma factor activity"/>
    <property type="evidence" value="ECO:0007669"/>
    <property type="project" value="UniProtKB-KW"/>
</dbReference>
<evidence type="ECO:0000256" key="2">
    <source>
        <dbReference type="ARBA" id="ARBA00023015"/>
    </source>
</evidence>
<organism evidence="8 9">
    <name type="scientific">Prauserella muralis</name>
    <dbReference type="NCBI Taxonomy" id="588067"/>
    <lineage>
        <taxon>Bacteria</taxon>
        <taxon>Bacillati</taxon>
        <taxon>Actinomycetota</taxon>
        <taxon>Actinomycetes</taxon>
        <taxon>Pseudonocardiales</taxon>
        <taxon>Pseudonocardiaceae</taxon>
        <taxon>Prauserella</taxon>
    </lineage>
</organism>
<evidence type="ECO:0000256" key="4">
    <source>
        <dbReference type="ARBA" id="ARBA00023163"/>
    </source>
</evidence>
<keyword evidence="9" id="KW-1185">Reference proteome</keyword>
<feature type="region of interest" description="Disordered" evidence="5">
    <location>
        <begin position="1"/>
        <end position="20"/>
    </location>
</feature>
<dbReference type="PANTHER" id="PTHR43133">
    <property type="entry name" value="RNA POLYMERASE ECF-TYPE SIGMA FACTO"/>
    <property type="match status" value="1"/>
</dbReference>